<keyword evidence="3" id="KW-1003">Cell membrane</keyword>
<feature type="transmembrane region" description="Helical" evidence="7">
    <location>
        <begin position="30"/>
        <end position="55"/>
    </location>
</feature>
<organism evidence="10 11">
    <name type="scientific">Jiangella alkaliphila</name>
    <dbReference type="NCBI Taxonomy" id="419479"/>
    <lineage>
        <taxon>Bacteria</taxon>
        <taxon>Bacillati</taxon>
        <taxon>Actinomycetota</taxon>
        <taxon>Actinomycetes</taxon>
        <taxon>Jiangellales</taxon>
        <taxon>Jiangellaceae</taxon>
        <taxon>Jiangella</taxon>
    </lineage>
</organism>
<feature type="domain" description="ABC transmembrane type-1" evidence="9">
    <location>
        <begin position="89"/>
        <end position="277"/>
    </location>
</feature>
<evidence type="ECO:0000256" key="4">
    <source>
        <dbReference type="ARBA" id="ARBA00022692"/>
    </source>
</evidence>
<feature type="transmembrane region" description="Helical" evidence="7">
    <location>
        <begin position="127"/>
        <end position="151"/>
    </location>
</feature>
<dbReference type="RefSeq" id="WP_046770399.1">
    <property type="nucleotide sequence ID" value="NZ_LBMC01000020.1"/>
</dbReference>
<evidence type="ECO:0000256" key="2">
    <source>
        <dbReference type="ARBA" id="ARBA00022448"/>
    </source>
</evidence>
<sequence>MTTLTAPPAPAATDPAGTGRRRRRRSGANIWLTVLLILASVFTVVPFVAVIVLAVTPEGAQTIPQRWPEEVTWDNLSAVLSASSFLRWTLNSFIYSIVSVVVILLTAAMAGYAFARKRFPGSNALMWSFLATLMVPAQATLIPMFVLVSRMEGVNTFWGLIVPTLANSQAVFLMRQFIKGLPDDLFDAAKIDGAGEWTVFWRLVLPLTKPVLATLGIFVFLWHWNDFLWPLVIAQTDDMRTLTVGLSTLNAETVARARIMASAAISVIPCLVIFGVLQRYLVNSIATTGLKG</sequence>
<keyword evidence="5 7" id="KW-1133">Transmembrane helix</keyword>
<accession>A0A1H2KVN8</accession>
<keyword evidence="11" id="KW-1185">Reference proteome</keyword>
<dbReference type="GO" id="GO:0005886">
    <property type="term" value="C:plasma membrane"/>
    <property type="evidence" value="ECO:0007669"/>
    <property type="project" value="UniProtKB-SubCell"/>
</dbReference>
<dbReference type="CDD" id="cd06261">
    <property type="entry name" value="TM_PBP2"/>
    <property type="match status" value="1"/>
</dbReference>
<comment type="subcellular location">
    <subcellularLocation>
        <location evidence="1 7">Cell membrane</location>
        <topology evidence="1 7">Multi-pass membrane protein</topology>
    </subcellularLocation>
</comment>
<feature type="compositionally biased region" description="Low complexity" evidence="8">
    <location>
        <begin position="1"/>
        <end position="18"/>
    </location>
</feature>
<keyword evidence="6 7" id="KW-0472">Membrane</keyword>
<evidence type="ECO:0000256" key="7">
    <source>
        <dbReference type="RuleBase" id="RU363032"/>
    </source>
</evidence>
<feature type="region of interest" description="Disordered" evidence="8">
    <location>
        <begin position="1"/>
        <end position="22"/>
    </location>
</feature>
<feature type="transmembrane region" description="Helical" evidence="7">
    <location>
        <begin position="157"/>
        <end position="178"/>
    </location>
</feature>
<feature type="transmembrane region" description="Helical" evidence="7">
    <location>
        <begin position="259"/>
        <end position="277"/>
    </location>
</feature>
<dbReference type="PANTHER" id="PTHR43744:SF12">
    <property type="entry name" value="ABC TRANSPORTER PERMEASE PROTEIN MG189-RELATED"/>
    <property type="match status" value="1"/>
</dbReference>
<dbReference type="SUPFAM" id="SSF161098">
    <property type="entry name" value="MetI-like"/>
    <property type="match status" value="1"/>
</dbReference>
<evidence type="ECO:0000256" key="3">
    <source>
        <dbReference type="ARBA" id="ARBA00022475"/>
    </source>
</evidence>
<keyword evidence="4 7" id="KW-0812">Transmembrane</keyword>
<dbReference type="AlphaFoldDB" id="A0A1H2KVN8"/>
<dbReference type="PANTHER" id="PTHR43744">
    <property type="entry name" value="ABC TRANSPORTER PERMEASE PROTEIN MG189-RELATED-RELATED"/>
    <property type="match status" value="1"/>
</dbReference>
<dbReference type="Gene3D" id="1.10.3720.10">
    <property type="entry name" value="MetI-like"/>
    <property type="match status" value="1"/>
</dbReference>
<dbReference type="InterPro" id="IPR035906">
    <property type="entry name" value="MetI-like_sf"/>
</dbReference>
<dbReference type="Proteomes" id="UP000182977">
    <property type="component" value="Chromosome I"/>
</dbReference>
<feature type="transmembrane region" description="Helical" evidence="7">
    <location>
        <begin position="93"/>
        <end position="115"/>
    </location>
</feature>
<dbReference type="Pfam" id="PF00528">
    <property type="entry name" value="BPD_transp_1"/>
    <property type="match status" value="1"/>
</dbReference>
<evidence type="ECO:0000256" key="8">
    <source>
        <dbReference type="SAM" id="MobiDB-lite"/>
    </source>
</evidence>
<evidence type="ECO:0000259" key="9">
    <source>
        <dbReference type="PROSITE" id="PS50928"/>
    </source>
</evidence>
<protein>
    <submittedName>
        <fullName evidence="10">Multiple sugar transport system permease protein</fullName>
    </submittedName>
</protein>
<dbReference type="GO" id="GO:0055085">
    <property type="term" value="P:transmembrane transport"/>
    <property type="evidence" value="ECO:0007669"/>
    <property type="project" value="InterPro"/>
</dbReference>
<evidence type="ECO:0000313" key="10">
    <source>
        <dbReference type="EMBL" id="SDU72763.1"/>
    </source>
</evidence>
<reference evidence="11" key="1">
    <citation type="submission" date="2016-10" db="EMBL/GenBank/DDBJ databases">
        <authorList>
            <person name="Varghese N."/>
            <person name="Submissions S."/>
        </authorList>
    </citation>
    <scope>NUCLEOTIDE SEQUENCE [LARGE SCALE GENOMIC DNA]</scope>
    <source>
        <strain evidence="11">DSM 45079</strain>
    </source>
</reference>
<dbReference type="EMBL" id="LT629791">
    <property type="protein sequence ID" value="SDU72763.1"/>
    <property type="molecule type" value="Genomic_DNA"/>
</dbReference>
<proteinExistence type="inferred from homology"/>
<name>A0A1H2KVN8_9ACTN</name>
<evidence type="ECO:0000256" key="6">
    <source>
        <dbReference type="ARBA" id="ARBA00023136"/>
    </source>
</evidence>
<gene>
    <name evidence="10" type="ORF">SAMN04488563_4402</name>
</gene>
<keyword evidence="10" id="KW-0762">Sugar transport</keyword>
<feature type="transmembrane region" description="Helical" evidence="7">
    <location>
        <begin position="199"/>
        <end position="222"/>
    </location>
</feature>
<dbReference type="InterPro" id="IPR000515">
    <property type="entry name" value="MetI-like"/>
</dbReference>
<dbReference type="STRING" id="419479.SAMN04488563_4402"/>
<dbReference type="PROSITE" id="PS50928">
    <property type="entry name" value="ABC_TM1"/>
    <property type="match status" value="1"/>
</dbReference>
<keyword evidence="2 7" id="KW-0813">Transport</keyword>
<evidence type="ECO:0000256" key="5">
    <source>
        <dbReference type="ARBA" id="ARBA00022989"/>
    </source>
</evidence>
<evidence type="ECO:0000313" key="11">
    <source>
        <dbReference type="Proteomes" id="UP000182977"/>
    </source>
</evidence>
<comment type="similarity">
    <text evidence="7">Belongs to the binding-protein-dependent transport system permease family.</text>
</comment>
<evidence type="ECO:0000256" key="1">
    <source>
        <dbReference type="ARBA" id="ARBA00004651"/>
    </source>
</evidence>